<evidence type="ECO:0000313" key="3">
    <source>
        <dbReference type="EMBL" id="NYS95587.1"/>
    </source>
</evidence>
<feature type="region of interest" description="Disordered" evidence="1">
    <location>
        <begin position="205"/>
        <end position="230"/>
    </location>
</feature>
<dbReference type="InterPro" id="IPR049713">
    <property type="entry name" value="Pr6Pr-like"/>
</dbReference>
<organism evidence="3 4">
    <name type="scientific">Sanguibacter inulinus</name>
    <dbReference type="NCBI Taxonomy" id="60922"/>
    <lineage>
        <taxon>Bacteria</taxon>
        <taxon>Bacillati</taxon>
        <taxon>Actinomycetota</taxon>
        <taxon>Actinomycetes</taxon>
        <taxon>Micrococcales</taxon>
        <taxon>Sanguibacteraceae</taxon>
        <taxon>Sanguibacter</taxon>
    </lineage>
</organism>
<dbReference type="EMBL" id="JACBYE010000098">
    <property type="protein sequence ID" value="NYS95587.1"/>
    <property type="molecule type" value="Genomic_DNA"/>
</dbReference>
<keyword evidence="4" id="KW-1185">Reference proteome</keyword>
<keyword evidence="2" id="KW-1133">Transmembrane helix</keyword>
<dbReference type="RefSeq" id="WP_179914707.1">
    <property type="nucleotide sequence ID" value="NZ_JACBYE010000098.1"/>
</dbReference>
<evidence type="ECO:0000313" key="4">
    <source>
        <dbReference type="Proteomes" id="UP000561011"/>
    </source>
</evidence>
<keyword evidence="2" id="KW-0472">Membrane</keyword>
<gene>
    <name evidence="3" type="ORF">HZZ10_18975</name>
</gene>
<comment type="caution">
    <text evidence="3">The sequence shown here is derived from an EMBL/GenBank/DDBJ whole genome shotgun (WGS) entry which is preliminary data.</text>
</comment>
<feature type="transmembrane region" description="Helical" evidence="2">
    <location>
        <begin position="7"/>
        <end position="24"/>
    </location>
</feature>
<proteinExistence type="predicted"/>
<feature type="transmembrane region" description="Helical" evidence="2">
    <location>
        <begin position="171"/>
        <end position="192"/>
    </location>
</feature>
<dbReference type="AlphaFoldDB" id="A0A853EY13"/>
<evidence type="ECO:0000256" key="2">
    <source>
        <dbReference type="SAM" id="Phobius"/>
    </source>
</evidence>
<reference evidence="3 4" key="1">
    <citation type="submission" date="2020-07" db="EMBL/GenBank/DDBJ databases">
        <title>MOT database genomes.</title>
        <authorList>
            <person name="Joseph S."/>
            <person name="Aduse-Opoku J."/>
            <person name="Hashim A."/>
            <person name="Wade W."/>
            <person name="Curtis M."/>
        </authorList>
    </citation>
    <scope>NUCLEOTIDE SEQUENCE [LARGE SCALE GENOMIC DNA]</scope>
    <source>
        <strain evidence="3 4">DSM 100099</strain>
    </source>
</reference>
<feature type="transmembrane region" description="Helical" evidence="2">
    <location>
        <begin position="63"/>
        <end position="83"/>
    </location>
</feature>
<evidence type="ECO:0000256" key="1">
    <source>
        <dbReference type="SAM" id="MobiDB-lite"/>
    </source>
</evidence>
<protein>
    <submittedName>
        <fullName evidence="3">Pr6Pr family membrane protein</fullName>
    </submittedName>
</protein>
<name>A0A853EY13_9MICO</name>
<sequence>MGVVVGLYRIAVAVFALIGTQEIWRDGDPSGLVYFTNQSNLLLAVVFVWAGFASFARQPQPPAWLKGAVTLFILITGLVAYFILPPDAPGEPTVVLGLTDGQIVHQLTPALALLDFLLFDPHRRLRVKNAALWLLYPVAYCAFTTVRGVVLPDTDYPYGFVDVAEIGYLGLVQNVVLYGVGFFVLGLVIVGIDRVLPRNPVIGPKVPAGGRSGGRSGSARGRGSRSRSDG</sequence>
<accession>A0A853EY13</accession>
<feature type="transmembrane region" description="Helical" evidence="2">
    <location>
        <begin position="39"/>
        <end position="56"/>
    </location>
</feature>
<dbReference type="Proteomes" id="UP000561011">
    <property type="component" value="Unassembled WGS sequence"/>
</dbReference>
<keyword evidence="2" id="KW-0812">Transmembrane</keyword>
<dbReference type="NCBIfam" id="NF038065">
    <property type="entry name" value="Pr6Pr"/>
    <property type="match status" value="1"/>
</dbReference>
<feature type="transmembrane region" description="Helical" evidence="2">
    <location>
        <begin position="103"/>
        <end position="119"/>
    </location>
</feature>
<feature type="transmembrane region" description="Helical" evidence="2">
    <location>
        <begin position="131"/>
        <end position="151"/>
    </location>
</feature>